<evidence type="ECO:0000256" key="2">
    <source>
        <dbReference type="ARBA" id="ARBA00007092"/>
    </source>
</evidence>
<feature type="site" description="Interaction with DNA substrate" evidence="11">
    <location>
        <position position="322"/>
    </location>
</feature>
<evidence type="ECO:0000256" key="9">
    <source>
        <dbReference type="PIRSR" id="PIRSR604808-1"/>
    </source>
</evidence>
<feature type="binding site" evidence="10">
    <location>
        <position position="40"/>
    </location>
    <ligand>
        <name>Mg(2+)</name>
        <dbReference type="ChEBI" id="CHEBI:18420"/>
        <label>1</label>
    </ligand>
</feature>
<dbReference type="InterPro" id="IPR010666">
    <property type="entry name" value="Znf_GRF"/>
</dbReference>
<keyword evidence="6" id="KW-0862">Zinc</keyword>
<dbReference type="Pfam" id="PF06839">
    <property type="entry name" value="Zn_ribbon_GRF"/>
    <property type="match status" value="1"/>
</dbReference>
<gene>
    <name evidence="16" type="primary">apex2</name>
</gene>
<keyword evidence="4 12" id="KW-0863">Zinc-finger</keyword>
<feature type="site" description="Important for catalytic activity" evidence="11">
    <location>
        <position position="296"/>
    </location>
</feature>
<name>A0A0K2TJQ1_LEPSM</name>
<feature type="domain" description="GRF-type" evidence="15">
    <location>
        <begin position="444"/>
        <end position="492"/>
    </location>
</feature>
<keyword evidence="10" id="KW-0464">Manganese</keyword>
<sequence>MTSLVTSQQNKYKFESGIPQIEFDNHSQALSMDLELVTWNVNGLRSFPDDTLRTRWDSEFPSQIFCIQETKITRDMLDDRTGIWPDTSSYFAFSRKRSGYSGVATFCKSEATPDKAEEGLCSTLPSAKYEDALGTIYSEEDFTLEELKNLDAEGRAVITMHSVLVTESKETKKLILFNLYCPRNDPERPERERFKLDFYQVLEHRAKEFDRKGYFVVICGDINTSHKEIDHCDPYEEFGESLSRKWMDNFLGDDGKEESPTFYDAFRLIHPEEKNAFTCWNTKINARSNNYGTRIDYFFINRSLKQFVQECKVMAHIEGSDHCPVKIKFSGITPIPSSKHPSFSTKYYPELSGKQTTLKSYFAPTKRKTLEDPSKKLPHSKRSNQQQSKLTNFFICKDNSNKISNKENPLTEIVSTTIGNNSESVSAWKALLATQSTKQQPPNCPSHNEPSVLRTVKKKGPNTGRQFWCCARGEGRADDSQARCDFFSWVKK</sequence>
<keyword evidence="5" id="KW-0378">Hydrolase</keyword>
<reference evidence="16" key="1">
    <citation type="submission" date="2014-05" db="EMBL/GenBank/DDBJ databases">
        <authorList>
            <person name="Chronopoulou M."/>
        </authorList>
    </citation>
    <scope>NUCLEOTIDE SEQUENCE</scope>
    <source>
        <tissue evidence="16">Whole organism</tissue>
    </source>
</reference>
<dbReference type="PROSITE" id="PS51435">
    <property type="entry name" value="AP_NUCLEASE_F1_4"/>
    <property type="match status" value="1"/>
</dbReference>
<keyword evidence="7 10" id="KW-0460">Magnesium</keyword>
<dbReference type="InterPro" id="IPR036691">
    <property type="entry name" value="Endo/exonu/phosph_ase_sf"/>
</dbReference>
<evidence type="ECO:0000313" key="16">
    <source>
        <dbReference type="EMBL" id="CDW26283.1"/>
    </source>
</evidence>
<evidence type="ECO:0000256" key="11">
    <source>
        <dbReference type="PIRSR" id="PIRSR604808-3"/>
    </source>
</evidence>
<evidence type="ECO:0000256" key="14">
    <source>
        <dbReference type="SAM" id="MobiDB-lite"/>
    </source>
</evidence>
<feature type="binding site" evidence="10">
    <location>
        <position position="69"/>
    </location>
    <ligand>
        <name>Mg(2+)</name>
        <dbReference type="ChEBI" id="CHEBI:18420"/>
        <label>1</label>
    </ligand>
</feature>
<evidence type="ECO:0000256" key="3">
    <source>
        <dbReference type="ARBA" id="ARBA00022723"/>
    </source>
</evidence>
<organism evidence="16">
    <name type="scientific">Lepeophtheirus salmonis</name>
    <name type="common">Salmon louse</name>
    <name type="synonym">Caligus salmonis</name>
    <dbReference type="NCBI Taxonomy" id="72036"/>
    <lineage>
        <taxon>Eukaryota</taxon>
        <taxon>Metazoa</taxon>
        <taxon>Ecdysozoa</taxon>
        <taxon>Arthropoda</taxon>
        <taxon>Crustacea</taxon>
        <taxon>Multicrustacea</taxon>
        <taxon>Hexanauplia</taxon>
        <taxon>Copepoda</taxon>
        <taxon>Siphonostomatoida</taxon>
        <taxon>Caligidae</taxon>
        <taxon>Lepeophtheirus</taxon>
    </lineage>
</organism>
<feature type="active site" description="Proton acceptor" evidence="9">
    <location>
        <position position="322"/>
    </location>
</feature>
<evidence type="ECO:0000256" key="4">
    <source>
        <dbReference type="ARBA" id="ARBA00022771"/>
    </source>
</evidence>
<dbReference type="InterPro" id="IPR004808">
    <property type="entry name" value="AP_endonuc_1"/>
</dbReference>
<keyword evidence="13" id="KW-0227">DNA damage</keyword>
<keyword evidence="16" id="KW-0255">Endonuclease</keyword>
<dbReference type="PROSITE" id="PS51999">
    <property type="entry name" value="ZF_GRF"/>
    <property type="match status" value="1"/>
</dbReference>
<evidence type="ECO:0000256" key="7">
    <source>
        <dbReference type="ARBA" id="ARBA00022842"/>
    </source>
</evidence>
<evidence type="ECO:0000256" key="8">
    <source>
        <dbReference type="ARBA" id="ARBA00023242"/>
    </source>
</evidence>
<comment type="similarity">
    <text evidence="2 13">Belongs to the DNA repair enzymes AP/ExoA family.</text>
</comment>
<comment type="cofactor">
    <cofactor evidence="10 13">
        <name>Mg(2+)</name>
        <dbReference type="ChEBI" id="CHEBI:18420"/>
    </cofactor>
    <cofactor evidence="10 13">
        <name>Mn(2+)</name>
        <dbReference type="ChEBI" id="CHEBI:29035"/>
    </cofactor>
    <text evidence="10 13">Probably binds two magnesium or manganese ions per subunit.</text>
</comment>
<evidence type="ECO:0000256" key="12">
    <source>
        <dbReference type="PROSITE-ProRule" id="PRU01343"/>
    </source>
</evidence>
<keyword evidence="8" id="KW-0539">Nucleus</keyword>
<dbReference type="InterPro" id="IPR005135">
    <property type="entry name" value="Endo/exonuclease/phosphatase"/>
</dbReference>
<dbReference type="GO" id="GO:0005634">
    <property type="term" value="C:nucleus"/>
    <property type="evidence" value="ECO:0007669"/>
    <property type="project" value="TreeGrafter"/>
</dbReference>
<accession>A0A0K2TJQ1</accession>
<evidence type="ECO:0000256" key="10">
    <source>
        <dbReference type="PIRSR" id="PIRSR604808-2"/>
    </source>
</evidence>
<keyword evidence="3 10" id="KW-0479">Metal-binding</keyword>
<feature type="compositionally biased region" description="Polar residues" evidence="14">
    <location>
        <begin position="436"/>
        <end position="449"/>
    </location>
</feature>
<evidence type="ECO:0000256" key="5">
    <source>
        <dbReference type="ARBA" id="ARBA00022801"/>
    </source>
</evidence>
<feature type="active site" description="Proton donor/acceptor" evidence="9">
    <location>
        <position position="221"/>
    </location>
</feature>
<feature type="binding site" evidence="10">
    <location>
        <position position="321"/>
    </location>
    <ligand>
        <name>Mg(2+)</name>
        <dbReference type="ChEBI" id="CHEBI:18420"/>
        <label>1</label>
    </ligand>
</feature>
<dbReference type="GO" id="GO:0006284">
    <property type="term" value="P:base-excision repair"/>
    <property type="evidence" value="ECO:0007669"/>
    <property type="project" value="TreeGrafter"/>
</dbReference>
<evidence type="ECO:0000256" key="1">
    <source>
        <dbReference type="ARBA" id="ARBA00000493"/>
    </source>
</evidence>
<dbReference type="EMBL" id="HACA01008922">
    <property type="protein sequence ID" value="CDW26283.1"/>
    <property type="molecule type" value="Transcribed_RNA"/>
</dbReference>
<dbReference type="OrthoDB" id="498125at2759"/>
<evidence type="ECO:0000256" key="13">
    <source>
        <dbReference type="RuleBase" id="RU362131"/>
    </source>
</evidence>
<dbReference type="GO" id="GO:0003906">
    <property type="term" value="F:DNA-(apurinic or apyrimidinic site) endonuclease activity"/>
    <property type="evidence" value="ECO:0007669"/>
    <property type="project" value="TreeGrafter"/>
</dbReference>
<feature type="active site" evidence="9">
    <location>
        <position position="180"/>
    </location>
</feature>
<dbReference type="GO" id="GO:0008270">
    <property type="term" value="F:zinc ion binding"/>
    <property type="evidence" value="ECO:0007669"/>
    <property type="project" value="UniProtKB-KW"/>
</dbReference>
<feature type="site" description="Transition state stabilizer" evidence="11">
    <location>
        <position position="223"/>
    </location>
</feature>
<protein>
    <recommendedName>
        <fullName evidence="13">DNA-(apurinic or apyrimidinic site) endonuclease</fullName>
        <ecNumber evidence="13">3.1.-.-</ecNumber>
    </recommendedName>
</protein>
<evidence type="ECO:0000256" key="6">
    <source>
        <dbReference type="ARBA" id="ARBA00022833"/>
    </source>
</evidence>
<dbReference type="PANTHER" id="PTHR22748">
    <property type="entry name" value="AP ENDONUCLEASE"/>
    <property type="match status" value="1"/>
</dbReference>
<dbReference type="Pfam" id="PF03372">
    <property type="entry name" value="Exo_endo_phos"/>
    <property type="match status" value="1"/>
</dbReference>
<dbReference type="GO" id="GO:0008311">
    <property type="term" value="F:double-stranded DNA 3'-5' DNA exonuclease activity"/>
    <property type="evidence" value="ECO:0007669"/>
    <property type="project" value="UniProtKB-EC"/>
</dbReference>
<feature type="binding site" evidence="10">
    <location>
        <position position="223"/>
    </location>
    <ligand>
        <name>Mg(2+)</name>
        <dbReference type="ChEBI" id="CHEBI:18420"/>
        <label>1</label>
    </ligand>
</feature>
<dbReference type="GO" id="GO:0008081">
    <property type="term" value="F:phosphoric diester hydrolase activity"/>
    <property type="evidence" value="ECO:0007669"/>
    <property type="project" value="TreeGrafter"/>
</dbReference>
<feature type="binding site" evidence="10">
    <location>
        <position position="221"/>
    </location>
    <ligand>
        <name>Mg(2+)</name>
        <dbReference type="ChEBI" id="CHEBI:18420"/>
        <label>1</label>
    </ligand>
</feature>
<proteinExistence type="inferred from homology"/>
<dbReference type="SUPFAM" id="SSF56219">
    <property type="entry name" value="DNase I-like"/>
    <property type="match status" value="1"/>
</dbReference>
<keyword evidence="13" id="KW-0234">DNA repair</keyword>
<feature type="region of interest" description="Disordered" evidence="14">
    <location>
        <begin position="436"/>
        <end position="458"/>
    </location>
</feature>
<dbReference type="AlphaFoldDB" id="A0A0K2TJQ1"/>
<dbReference type="PANTHER" id="PTHR22748:SF4">
    <property type="entry name" value="DNA-(APURINIC OR APYRIMIDINIC SITE) ENDONUCLEASE 2"/>
    <property type="match status" value="1"/>
</dbReference>
<evidence type="ECO:0000259" key="15">
    <source>
        <dbReference type="PROSITE" id="PS51999"/>
    </source>
</evidence>
<feature type="binding site" evidence="10">
    <location>
        <position position="322"/>
    </location>
    <ligand>
        <name>Mg(2+)</name>
        <dbReference type="ChEBI" id="CHEBI:18420"/>
        <label>1</label>
    </ligand>
</feature>
<dbReference type="Gene3D" id="3.60.10.10">
    <property type="entry name" value="Endonuclease/exonuclease/phosphatase"/>
    <property type="match status" value="1"/>
</dbReference>
<comment type="catalytic activity">
    <reaction evidence="1">
        <text>Exonucleolytic cleavage in the 3'- to 5'-direction to yield nucleoside 5'-phosphates.</text>
        <dbReference type="EC" id="3.1.11.2"/>
    </reaction>
</comment>
<keyword evidence="16" id="KW-0540">Nuclease</keyword>
<dbReference type="EC" id="3.1.-.-" evidence="13"/>
<dbReference type="NCBIfam" id="TIGR00633">
    <property type="entry name" value="xth"/>
    <property type="match status" value="1"/>
</dbReference>